<name>A0A6J5LCH0_9CAUD</name>
<organism evidence="2">
    <name type="scientific">uncultured Caudovirales phage</name>
    <dbReference type="NCBI Taxonomy" id="2100421"/>
    <lineage>
        <taxon>Viruses</taxon>
        <taxon>Duplodnaviria</taxon>
        <taxon>Heunggongvirae</taxon>
        <taxon>Uroviricota</taxon>
        <taxon>Caudoviricetes</taxon>
        <taxon>Peduoviridae</taxon>
        <taxon>Maltschvirus</taxon>
        <taxon>Maltschvirus maltsch</taxon>
    </lineage>
</organism>
<keyword evidence="1" id="KW-0812">Transmembrane</keyword>
<dbReference type="EMBL" id="LR796267">
    <property type="protein sequence ID" value="CAB4132288.1"/>
    <property type="molecule type" value="Genomic_DNA"/>
</dbReference>
<sequence length="63" mass="7132">MGATRTRRIGSTATLGILTAIVCVLYLVTVTLIAVWWSKEERKLANKTVARIERQLEICKKEQ</sequence>
<reference evidence="2" key="1">
    <citation type="submission" date="2020-04" db="EMBL/GenBank/DDBJ databases">
        <authorList>
            <person name="Chiriac C."/>
            <person name="Salcher M."/>
            <person name="Ghai R."/>
            <person name="Kavagutti S V."/>
        </authorList>
    </citation>
    <scope>NUCLEOTIDE SEQUENCE</scope>
</reference>
<keyword evidence="1" id="KW-0472">Membrane</keyword>
<protein>
    <submittedName>
        <fullName evidence="2">Uncharacterized protein</fullName>
    </submittedName>
</protein>
<accession>A0A6J5LCH0</accession>
<evidence type="ECO:0000256" key="1">
    <source>
        <dbReference type="SAM" id="Phobius"/>
    </source>
</evidence>
<evidence type="ECO:0000313" key="2">
    <source>
        <dbReference type="EMBL" id="CAB4132288.1"/>
    </source>
</evidence>
<proteinExistence type="predicted"/>
<feature type="transmembrane region" description="Helical" evidence="1">
    <location>
        <begin position="12"/>
        <end position="37"/>
    </location>
</feature>
<gene>
    <name evidence="2" type="ORF">UFOVP248_15</name>
</gene>
<keyword evidence="1" id="KW-1133">Transmembrane helix</keyword>